<sequence length="267" mass="29486">MTIANIHGRAEIVQTTLDLCRCQALTKAFHTTMSEQQTALGQKEVGRERRKMNIKKLIDLSMPLTSQTPVYPGDPKPHLEPIATFSADGYHVSRLVLGSHSGTHVDAPFHFCEHGWRLDDVPLTYFLGRGVVIDATGKTEGEAVTMMDAAVYMPKLSPGTIVLFHTGWSSYVGTERYFRHPYVAPDVIEAMLERGVRTFFIDALNIDPPDGSSFRAHELILGANGVIGENFANFDQIDFDDPYIIALPLSLPGCDGSPVRAVAVQWE</sequence>
<dbReference type="InterPro" id="IPR037175">
    <property type="entry name" value="KFase_sf"/>
</dbReference>
<dbReference type="Pfam" id="PF04199">
    <property type="entry name" value="Cyclase"/>
    <property type="match status" value="1"/>
</dbReference>
<proteinExistence type="predicted"/>
<dbReference type="HOGENOM" id="CLU_030671_3_2_9"/>
<dbReference type="Gene3D" id="3.50.30.50">
    <property type="entry name" value="Putative cyclase"/>
    <property type="match status" value="1"/>
</dbReference>
<dbReference type="GO" id="GO:0019441">
    <property type="term" value="P:L-tryptophan catabolic process to kynurenine"/>
    <property type="evidence" value="ECO:0007669"/>
    <property type="project" value="InterPro"/>
</dbReference>
<gene>
    <name evidence="1" type="ordered locus">GTNG_1831</name>
</gene>
<dbReference type="SUPFAM" id="SSF102198">
    <property type="entry name" value="Putative cyclase"/>
    <property type="match status" value="1"/>
</dbReference>
<accession>A4IPD7</accession>
<reference evidence="1 2" key="1">
    <citation type="journal article" date="2007" name="Proc. Natl. Acad. Sci. U.S.A.">
        <title>Genome and proteome of long-chain alkane degrading Geobacillus thermodenitrificans NG80-2 isolated from a deep-subsurface oil reservoir.</title>
        <authorList>
            <person name="Feng L."/>
            <person name="Wang W."/>
            <person name="Cheng J."/>
            <person name="Ren Y."/>
            <person name="Zhao G."/>
            <person name="Gao C."/>
            <person name="Tang Y."/>
            <person name="Liu X."/>
            <person name="Han W."/>
            <person name="Peng X."/>
            <person name="Liu R."/>
            <person name="Wang L."/>
        </authorList>
    </citation>
    <scope>NUCLEOTIDE SEQUENCE [LARGE SCALE GENOMIC DNA]</scope>
    <source>
        <strain evidence="1 2">NG80-2</strain>
    </source>
</reference>
<organism evidence="1 2">
    <name type="scientific">Geobacillus thermodenitrificans (strain NG80-2)</name>
    <dbReference type="NCBI Taxonomy" id="420246"/>
    <lineage>
        <taxon>Bacteria</taxon>
        <taxon>Bacillati</taxon>
        <taxon>Bacillota</taxon>
        <taxon>Bacilli</taxon>
        <taxon>Bacillales</taxon>
        <taxon>Anoxybacillaceae</taxon>
        <taxon>Geobacillus</taxon>
    </lineage>
</organism>
<evidence type="ECO:0008006" key="3">
    <source>
        <dbReference type="Google" id="ProtNLM"/>
    </source>
</evidence>
<dbReference type="EMBL" id="CP000557">
    <property type="protein sequence ID" value="ABO67191.1"/>
    <property type="molecule type" value="Genomic_DNA"/>
</dbReference>
<protein>
    <recommendedName>
        <fullName evidence="3">Cyclase family protein</fullName>
    </recommendedName>
</protein>
<dbReference type="PANTHER" id="PTHR31118">
    <property type="entry name" value="CYCLASE-LIKE PROTEIN 2"/>
    <property type="match status" value="1"/>
</dbReference>
<evidence type="ECO:0000313" key="1">
    <source>
        <dbReference type="EMBL" id="ABO67191.1"/>
    </source>
</evidence>
<dbReference type="Proteomes" id="UP000001578">
    <property type="component" value="Chromosome"/>
</dbReference>
<dbReference type="KEGG" id="gtn:GTNG_1831"/>
<dbReference type="GO" id="GO:0004061">
    <property type="term" value="F:arylformamidase activity"/>
    <property type="evidence" value="ECO:0007669"/>
    <property type="project" value="InterPro"/>
</dbReference>
<dbReference type="PANTHER" id="PTHR31118:SF12">
    <property type="entry name" value="CYCLASE-LIKE PROTEIN 2"/>
    <property type="match status" value="1"/>
</dbReference>
<name>A4IPD7_GEOTN</name>
<dbReference type="AlphaFoldDB" id="A4IPD7"/>
<dbReference type="InterPro" id="IPR007325">
    <property type="entry name" value="KFase/CYL"/>
</dbReference>
<evidence type="ECO:0000313" key="2">
    <source>
        <dbReference type="Proteomes" id="UP000001578"/>
    </source>
</evidence>
<dbReference type="eggNOG" id="COG1878">
    <property type="taxonomic scope" value="Bacteria"/>
</dbReference>